<dbReference type="Proteomes" id="UP001190926">
    <property type="component" value="Unassembled WGS sequence"/>
</dbReference>
<comment type="caution">
    <text evidence="1">The sequence shown here is derived from an EMBL/GenBank/DDBJ whole genome shotgun (WGS) entry which is preliminary data.</text>
</comment>
<keyword evidence="2" id="KW-1185">Reference proteome</keyword>
<reference evidence="1 2" key="1">
    <citation type="journal article" date="2021" name="Nat. Commun.">
        <title>Incipient diploidization of the medicinal plant Perilla within 10,000 years.</title>
        <authorList>
            <person name="Zhang Y."/>
            <person name="Shen Q."/>
            <person name="Leng L."/>
            <person name="Zhang D."/>
            <person name="Chen S."/>
            <person name="Shi Y."/>
            <person name="Ning Z."/>
            <person name="Chen S."/>
        </authorList>
    </citation>
    <scope>NUCLEOTIDE SEQUENCE [LARGE SCALE GENOMIC DNA]</scope>
    <source>
        <strain evidence="2">cv. PC099</strain>
    </source>
</reference>
<gene>
    <name evidence="1" type="ORF">C2S53_009059</name>
</gene>
<protein>
    <submittedName>
        <fullName evidence="1">Uncharacterized protein</fullName>
    </submittedName>
</protein>
<dbReference type="AlphaFoldDB" id="A0AAD4IXT5"/>
<dbReference type="EMBL" id="SDAM02000986">
    <property type="protein sequence ID" value="KAH6823264.1"/>
    <property type="molecule type" value="Genomic_DNA"/>
</dbReference>
<accession>A0AAD4IXT5</accession>
<proteinExistence type="predicted"/>
<evidence type="ECO:0000313" key="2">
    <source>
        <dbReference type="Proteomes" id="UP001190926"/>
    </source>
</evidence>
<name>A0AAD4IXT5_PERFH</name>
<sequence>MNASANKESEDGVGQMQLKKVETVGFYTSAGQGQEQVRRVQVVHDLQPQPALGPNTSGAILSNAAASVASTLQSAKDTLQRK</sequence>
<organism evidence="1 2">
    <name type="scientific">Perilla frutescens var. hirtella</name>
    <name type="common">Perilla citriodora</name>
    <name type="synonym">Perilla setoyensis</name>
    <dbReference type="NCBI Taxonomy" id="608512"/>
    <lineage>
        <taxon>Eukaryota</taxon>
        <taxon>Viridiplantae</taxon>
        <taxon>Streptophyta</taxon>
        <taxon>Embryophyta</taxon>
        <taxon>Tracheophyta</taxon>
        <taxon>Spermatophyta</taxon>
        <taxon>Magnoliopsida</taxon>
        <taxon>eudicotyledons</taxon>
        <taxon>Gunneridae</taxon>
        <taxon>Pentapetalae</taxon>
        <taxon>asterids</taxon>
        <taxon>lamiids</taxon>
        <taxon>Lamiales</taxon>
        <taxon>Lamiaceae</taxon>
        <taxon>Nepetoideae</taxon>
        <taxon>Elsholtzieae</taxon>
        <taxon>Perilla</taxon>
    </lineage>
</organism>
<evidence type="ECO:0000313" key="1">
    <source>
        <dbReference type="EMBL" id="KAH6823264.1"/>
    </source>
</evidence>